<evidence type="ECO:0000259" key="10">
    <source>
        <dbReference type="PROSITE" id="PS50109"/>
    </source>
</evidence>
<dbReference type="SMART" id="SM00387">
    <property type="entry name" value="HATPase_c"/>
    <property type="match status" value="1"/>
</dbReference>
<evidence type="ECO:0000256" key="7">
    <source>
        <dbReference type="ARBA" id="ARBA00023136"/>
    </source>
</evidence>
<comment type="catalytic activity">
    <reaction evidence="1">
        <text>ATP + protein L-histidine = ADP + protein N-phospho-L-histidine.</text>
        <dbReference type="EC" id="2.7.13.3"/>
    </reaction>
</comment>
<keyword evidence="4" id="KW-0597">Phosphoprotein</keyword>
<dbReference type="PRINTS" id="PR00344">
    <property type="entry name" value="BCTRLSENSOR"/>
</dbReference>
<organism evidence="12 13">
    <name type="scientific">Rhodoferax ferrireducens</name>
    <dbReference type="NCBI Taxonomy" id="192843"/>
    <lineage>
        <taxon>Bacteria</taxon>
        <taxon>Pseudomonadati</taxon>
        <taxon>Pseudomonadota</taxon>
        <taxon>Betaproteobacteria</taxon>
        <taxon>Burkholderiales</taxon>
        <taxon>Comamonadaceae</taxon>
        <taxon>Rhodoferax</taxon>
    </lineage>
</organism>
<dbReference type="InterPro" id="IPR003660">
    <property type="entry name" value="HAMP_dom"/>
</dbReference>
<dbReference type="PROSITE" id="PS50885">
    <property type="entry name" value="HAMP"/>
    <property type="match status" value="1"/>
</dbReference>
<evidence type="ECO:0000256" key="1">
    <source>
        <dbReference type="ARBA" id="ARBA00000085"/>
    </source>
</evidence>
<evidence type="ECO:0000256" key="9">
    <source>
        <dbReference type="SAM" id="Phobius"/>
    </source>
</evidence>
<reference evidence="12 13" key="1">
    <citation type="submission" date="2023-07" db="EMBL/GenBank/DDBJ databases">
        <title>Sorghum-associated microbial communities from plants grown in Nebraska, USA.</title>
        <authorList>
            <person name="Schachtman D."/>
        </authorList>
    </citation>
    <scope>NUCLEOTIDE SEQUENCE [LARGE SCALE GENOMIC DNA]</scope>
    <source>
        <strain evidence="12 13">BE313</strain>
    </source>
</reference>
<dbReference type="CDD" id="cd00082">
    <property type="entry name" value="HisKA"/>
    <property type="match status" value="1"/>
</dbReference>
<dbReference type="InterPro" id="IPR050351">
    <property type="entry name" value="BphY/WalK/GraS-like"/>
</dbReference>
<keyword evidence="5" id="KW-0808">Transferase</keyword>
<dbReference type="InterPro" id="IPR000014">
    <property type="entry name" value="PAS"/>
</dbReference>
<dbReference type="Gene3D" id="1.10.287.130">
    <property type="match status" value="1"/>
</dbReference>
<dbReference type="Proteomes" id="UP001180487">
    <property type="component" value="Unassembled WGS sequence"/>
</dbReference>
<evidence type="ECO:0000313" key="13">
    <source>
        <dbReference type="Proteomes" id="UP001180487"/>
    </source>
</evidence>
<evidence type="ECO:0000256" key="4">
    <source>
        <dbReference type="ARBA" id="ARBA00022553"/>
    </source>
</evidence>
<comment type="caution">
    <text evidence="12">The sequence shown here is derived from an EMBL/GenBank/DDBJ whole genome shotgun (WGS) entry which is preliminary data.</text>
</comment>
<feature type="transmembrane region" description="Helical" evidence="9">
    <location>
        <begin position="280"/>
        <end position="302"/>
    </location>
</feature>
<feature type="coiled-coil region" evidence="8">
    <location>
        <begin position="45"/>
        <end position="76"/>
    </location>
</feature>
<dbReference type="Gene3D" id="6.10.340.10">
    <property type="match status" value="1"/>
</dbReference>
<dbReference type="SUPFAM" id="SSF55874">
    <property type="entry name" value="ATPase domain of HSP90 chaperone/DNA topoisomerase II/histidine kinase"/>
    <property type="match status" value="1"/>
</dbReference>
<evidence type="ECO:0000313" key="12">
    <source>
        <dbReference type="EMBL" id="MDR7378896.1"/>
    </source>
</evidence>
<feature type="domain" description="Histidine kinase" evidence="10">
    <location>
        <begin position="526"/>
        <end position="757"/>
    </location>
</feature>
<dbReference type="InterPro" id="IPR013767">
    <property type="entry name" value="PAS_fold"/>
</dbReference>
<dbReference type="InterPro" id="IPR005467">
    <property type="entry name" value="His_kinase_dom"/>
</dbReference>
<evidence type="ECO:0000256" key="2">
    <source>
        <dbReference type="ARBA" id="ARBA00004370"/>
    </source>
</evidence>
<gene>
    <name evidence="12" type="ORF">J2X19_003590</name>
</gene>
<proteinExistence type="predicted"/>
<dbReference type="EMBL" id="JAVDXT010000003">
    <property type="protein sequence ID" value="MDR7378896.1"/>
    <property type="molecule type" value="Genomic_DNA"/>
</dbReference>
<dbReference type="PROSITE" id="PS50109">
    <property type="entry name" value="HIS_KIN"/>
    <property type="match status" value="1"/>
</dbReference>
<feature type="coiled-coil region" evidence="8">
    <location>
        <begin position="462"/>
        <end position="510"/>
    </location>
</feature>
<keyword evidence="9" id="KW-1133">Transmembrane helix</keyword>
<dbReference type="InterPro" id="IPR003594">
    <property type="entry name" value="HATPase_dom"/>
</dbReference>
<evidence type="ECO:0000256" key="8">
    <source>
        <dbReference type="SAM" id="Coils"/>
    </source>
</evidence>
<dbReference type="InterPro" id="IPR004358">
    <property type="entry name" value="Sig_transdc_His_kin-like_C"/>
</dbReference>
<dbReference type="Pfam" id="PF00989">
    <property type="entry name" value="PAS"/>
    <property type="match status" value="1"/>
</dbReference>
<name>A0ABU2CC66_9BURK</name>
<dbReference type="SUPFAM" id="SSF47384">
    <property type="entry name" value="Homodimeric domain of signal transducing histidine kinase"/>
    <property type="match status" value="1"/>
</dbReference>
<evidence type="ECO:0000256" key="6">
    <source>
        <dbReference type="ARBA" id="ARBA00022777"/>
    </source>
</evidence>
<evidence type="ECO:0000256" key="3">
    <source>
        <dbReference type="ARBA" id="ARBA00012438"/>
    </source>
</evidence>
<dbReference type="Gene3D" id="3.30.565.10">
    <property type="entry name" value="Histidine kinase-like ATPase, C-terminal domain"/>
    <property type="match status" value="1"/>
</dbReference>
<evidence type="ECO:0000256" key="5">
    <source>
        <dbReference type="ARBA" id="ARBA00022679"/>
    </source>
</evidence>
<feature type="domain" description="HAMP" evidence="11">
    <location>
        <begin position="303"/>
        <end position="355"/>
    </location>
</feature>
<accession>A0ABU2CC66</accession>
<dbReference type="PANTHER" id="PTHR42878:SF13">
    <property type="entry name" value="HISTIDINE KINASE"/>
    <property type="match status" value="1"/>
</dbReference>
<dbReference type="SMART" id="SM00388">
    <property type="entry name" value="HisKA"/>
    <property type="match status" value="1"/>
</dbReference>
<comment type="subcellular location">
    <subcellularLocation>
        <location evidence="2">Membrane</location>
    </subcellularLocation>
</comment>
<keyword evidence="13" id="KW-1185">Reference proteome</keyword>
<keyword evidence="8" id="KW-0175">Coiled coil</keyword>
<sequence>MVNLRVWRLRSYMTALLLITMLVTFGIVGSAILLVSIPYIEQNNKEEVARETEELQERVEVLLRSLEARMELLSEALETMDPALANGMLERAAWDGEAIRAIYLASNEGTVLAAGVVPALRVRRTDLLGSDLSTTPLFRRVVESRQMVWGDKYLSSMSGAVTVGLAYPVGRQHILLAEVPMRYLLDTFQIAAGKRTSSIWLVDRSGEIVADTNGGRQVGTANVLNWPLMQAVKNYQLLPEVFAFNGQRFHPAVSHSNDLDWYFIGGMPAGLENESIRATVLFVLVGFTGSLLVGLLMAPFWASWLTRPLRGIVARAAQITQGAPAGPWPRGAVAEFNNLSADLEAMASTLQEREQKSLAVFNASPVPMSVTDMERFALLDVNDAWCKTFIRRREDVLGRTSVELNFWRSDAERDAMRNQLQATGSAEAWMLRGDGQEVLLQFSRQQAQIGNTRLLVWAAVEVTQTRRIEQQLRELNAELEERVDRRTQALAQANEELSGALSNLQQTQGELVQAEKMAALGNLVAGVAHELNTPLGNGLMAVSALSDDVRQFRLSMQDGVRRSALDALLVSAEQATSIAVRNLHRAADLVTSFKQVAVDQTSAQRRRFELAEVVDEMVASLRPSFARSAYKIEVEVPSGLVLDSYPGALGQVIGNLVNNAVLHGFEDRSWGTIRIGGERADDGSIVMRVADDGHGVPPALLERIFDPFVTTKMGRGGTGLGLHIVYNAVTNVLGGSLTVASVVGEGTVFELRLPDAAPRVTSLMPLV</sequence>
<dbReference type="SUPFAM" id="SSF55785">
    <property type="entry name" value="PYP-like sensor domain (PAS domain)"/>
    <property type="match status" value="1"/>
</dbReference>
<dbReference type="NCBIfam" id="TIGR00229">
    <property type="entry name" value="sensory_box"/>
    <property type="match status" value="1"/>
</dbReference>
<keyword evidence="9" id="KW-0812">Transmembrane</keyword>
<dbReference type="InterPro" id="IPR036890">
    <property type="entry name" value="HATPase_C_sf"/>
</dbReference>
<dbReference type="InterPro" id="IPR003661">
    <property type="entry name" value="HisK_dim/P_dom"/>
</dbReference>
<keyword evidence="7 9" id="KW-0472">Membrane</keyword>
<dbReference type="Gene3D" id="3.30.450.20">
    <property type="entry name" value="PAS domain"/>
    <property type="match status" value="2"/>
</dbReference>
<feature type="transmembrane region" description="Helical" evidence="9">
    <location>
        <begin position="12"/>
        <end position="35"/>
    </location>
</feature>
<dbReference type="RefSeq" id="WP_207776360.1">
    <property type="nucleotide sequence ID" value="NZ_JAVDXT010000003.1"/>
</dbReference>
<evidence type="ECO:0000259" key="11">
    <source>
        <dbReference type="PROSITE" id="PS50885"/>
    </source>
</evidence>
<dbReference type="InterPro" id="IPR035965">
    <property type="entry name" value="PAS-like_dom_sf"/>
</dbReference>
<dbReference type="InterPro" id="IPR036097">
    <property type="entry name" value="HisK_dim/P_sf"/>
</dbReference>
<dbReference type="PANTHER" id="PTHR42878">
    <property type="entry name" value="TWO-COMPONENT HISTIDINE KINASE"/>
    <property type="match status" value="1"/>
</dbReference>
<dbReference type="EC" id="2.7.13.3" evidence="3"/>
<keyword evidence="6" id="KW-0418">Kinase</keyword>
<dbReference type="Pfam" id="PF02518">
    <property type="entry name" value="HATPase_c"/>
    <property type="match status" value="1"/>
</dbReference>
<protein>
    <recommendedName>
        <fullName evidence="3">histidine kinase</fullName>
        <ecNumber evidence="3">2.7.13.3</ecNumber>
    </recommendedName>
</protein>
<dbReference type="CDD" id="cd18773">
    <property type="entry name" value="PDC1_HK_sensor"/>
    <property type="match status" value="1"/>
</dbReference>